<dbReference type="OrthoDB" id="63267at2759"/>
<keyword evidence="3" id="KW-1185">Reference proteome</keyword>
<evidence type="ECO:0000313" key="4">
    <source>
        <dbReference type="RefSeq" id="XP_047736483.1"/>
    </source>
</evidence>
<feature type="compositionally biased region" description="Basic residues" evidence="1">
    <location>
        <begin position="1"/>
        <end position="12"/>
    </location>
</feature>
<dbReference type="GeneID" id="108679180"/>
<dbReference type="SUPFAM" id="SSF51206">
    <property type="entry name" value="cAMP-binding domain-like"/>
    <property type="match status" value="1"/>
</dbReference>
<dbReference type="GO" id="GO:0016301">
    <property type="term" value="F:kinase activity"/>
    <property type="evidence" value="ECO:0007669"/>
    <property type="project" value="UniProtKB-KW"/>
</dbReference>
<feature type="domain" description="Cyclic nucleotide-binding" evidence="2">
    <location>
        <begin position="190"/>
        <end position="231"/>
    </location>
</feature>
<keyword evidence="4" id="KW-0808">Transferase</keyword>
<dbReference type="InterPro" id="IPR014710">
    <property type="entry name" value="RmlC-like_jellyroll"/>
</dbReference>
<dbReference type="InterPro" id="IPR018490">
    <property type="entry name" value="cNMP-bd_dom_sf"/>
</dbReference>
<evidence type="ECO:0000256" key="1">
    <source>
        <dbReference type="SAM" id="MobiDB-lite"/>
    </source>
</evidence>
<organism evidence="3 4">
    <name type="scientific">Hyalella azteca</name>
    <name type="common">Amphipod</name>
    <dbReference type="NCBI Taxonomy" id="294128"/>
    <lineage>
        <taxon>Eukaryota</taxon>
        <taxon>Metazoa</taxon>
        <taxon>Ecdysozoa</taxon>
        <taxon>Arthropoda</taxon>
        <taxon>Crustacea</taxon>
        <taxon>Multicrustacea</taxon>
        <taxon>Malacostraca</taxon>
        <taxon>Eumalacostraca</taxon>
        <taxon>Peracarida</taxon>
        <taxon>Amphipoda</taxon>
        <taxon>Senticaudata</taxon>
        <taxon>Talitrida</taxon>
        <taxon>Talitroidea</taxon>
        <taxon>Hyalellidae</taxon>
        <taxon>Hyalella</taxon>
    </lineage>
</organism>
<protein>
    <submittedName>
        <fullName evidence="4">cGMP-dependent protein kinase 1 isoform X1</fullName>
    </submittedName>
</protein>
<gene>
    <name evidence="4" type="primary">LOC108679180</name>
</gene>
<evidence type="ECO:0000259" key="2">
    <source>
        <dbReference type="PROSITE" id="PS50042"/>
    </source>
</evidence>
<accession>A0A979FHR0</accession>
<dbReference type="InterPro" id="IPR000595">
    <property type="entry name" value="cNMP-bd_dom"/>
</dbReference>
<dbReference type="Proteomes" id="UP000694843">
    <property type="component" value="Unplaced"/>
</dbReference>
<evidence type="ECO:0000313" key="3">
    <source>
        <dbReference type="Proteomes" id="UP000694843"/>
    </source>
</evidence>
<dbReference type="AlphaFoldDB" id="A0A979FHR0"/>
<sequence length="248" mass="27618">MQKFFYGRRKSASKSESSEGSSFKLRFKNIGLSRPQSSVESPELEKTMDFDRRFKSASENSYRELQATLASTLEAVALKDKVISVLETEVRAQEEQICLLKKQLKDYQAQMSAACAVDKLAGTLRYSYPQFGNATPESAYPDLSSAIRPKRMAISAEPQIGDTPLSAPVPVEKPARSKELIKQALLENDFLKNLELGQVKEIMESMYCEECEAGAVIIREGDTGSMLYIMEGKDSVFTTALLVIMIII</sequence>
<name>A0A979FHR0_HYAAZ</name>
<dbReference type="RefSeq" id="XP_047736483.1">
    <property type="nucleotide sequence ID" value="XM_047880527.1"/>
</dbReference>
<feature type="region of interest" description="Disordered" evidence="1">
    <location>
        <begin position="1"/>
        <end position="22"/>
    </location>
</feature>
<reference evidence="4" key="1">
    <citation type="submission" date="2025-08" db="UniProtKB">
        <authorList>
            <consortium name="RefSeq"/>
        </authorList>
    </citation>
    <scope>IDENTIFICATION</scope>
    <source>
        <tissue evidence="4">Whole organism</tissue>
    </source>
</reference>
<proteinExistence type="predicted"/>
<keyword evidence="4" id="KW-0418">Kinase</keyword>
<dbReference type="PROSITE" id="PS50042">
    <property type="entry name" value="CNMP_BINDING_3"/>
    <property type="match status" value="1"/>
</dbReference>
<dbReference type="Gene3D" id="2.60.120.10">
    <property type="entry name" value="Jelly Rolls"/>
    <property type="match status" value="1"/>
</dbReference>